<evidence type="ECO:0000256" key="4">
    <source>
        <dbReference type="ARBA" id="ARBA00023163"/>
    </source>
</evidence>
<evidence type="ECO:0000313" key="8">
    <source>
        <dbReference type="EMBL" id="KAL1868410.1"/>
    </source>
</evidence>
<keyword evidence="9" id="KW-1185">Reference proteome</keyword>
<dbReference type="CDD" id="cd12148">
    <property type="entry name" value="fungal_TF_MHR"/>
    <property type="match status" value="1"/>
</dbReference>
<evidence type="ECO:0000256" key="3">
    <source>
        <dbReference type="ARBA" id="ARBA00023015"/>
    </source>
</evidence>
<accession>A0ABR3WYE4</accession>
<comment type="caution">
    <text evidence="8">The sequence shown here is derived from an EMBL/GenBank/DDBJ whole genome shotgun (WGS) entry which is preliminary data.</text>
</comment>
<keyword evidence="2" id="KW-0862">Zinc</keyword>
<feature type="region of interest" description="Disordered" evidence="6">
    <location>
        <begin position="276"/>
        <end position="306"/>
    </location>
</feature>
<proteinExistence type="predicted"/>
<evidence type="ECO:0000313" key="9">
    <source>
        <dbReference type="Proteomes" id="UP001583193"/>
    </source>
</evidence>
<dbReference type="Pfam" id="PF04082">
    <property type="entry name" value="Fungal_trans"/>
    <property type="match status" value="1"/>
</dbReference>
<organism evidence="8 9">
    <name type="scientific">Paecilomyces lecythidis</name>
    <dbReference type="NCBI Taxonomy" id="3004212"/>
    <lineage>
        <taxon>Eukaryota</taxon>
        <taxon>Fungi</taxon>
        <taxon>Dikarya</taxon>
        <taxon>Ascomycota</taxon>
        <taxon>Pezizomycotina</taxon>
        <taxon>Eurotiomycetes</taxon>
        <taxon>Eurotiomycetidae</taxon>
        <taxon>Eurotiales</taxon>
        <taxon>Thermoascaceae</taxon>
        <taxon>Paecilomyces</taxon>
    </lineage>
</organism>
<feature type="compositionally biased region" description="Polar residues" evidence="6">
    <location>
        <begin position="821"/>
        <end position="830"/>
    </location>
</feature>
<evidence type="ECO:0000256" key="2">
    <source>
        <dbReference type="ARBA" id="ARBA00022833"/>
    </source>
</evidence>
<dbReference type="EMBL" id="JAVDPF010000039">
    <property type="protein sequence ID" value="KAL1868410.1"/>
    <property type="molecule type" value="Genomic_DNA"/>
</dbReference>
<name>A0ABR3WYE4_9EURO</name>
<feature type="domain" description="Xylanolytic transcriptional activator regulatory" evidence="7">
    <location>
        <begin position="388"/>
        <end position="601"/>
    </location>
</feature>
<dbReference type="InterPro" id="IPR007219">
    <property type="entry name" value="XnlR_reg_dom"/>
</dbReference>
<dbReference type="Proteomes" id="UP001583193">
    <property type="component" value="Unassembled WGS sequence"/>
</dbReference>
<reference evidence="8 9" key="1">
    <citation type="journal article" date="2024" name="IMA Fungus">
        <title>IMA Genome - F19 : A genome assembly and annotation guide to empower mycologists, including annotated draft genome sequences of Ceratocystis pirilliformis, Diaporthe australafricana, Fusarium ophioides, Paecilomyces lecythidis, and Sporothrix stenoceras.</title>
        <authorList>
            <person name="Aylward J."/>
            <person name="Wilson A.M."/>
            <person name="Visagie C.M."/>
            <person name="Spraker J."/>
            <person name="Barnes I."/>
            <person name="Buitendag C."/>
            <person name="Ceriani C."/>
            <person name="Del Mar Angel L."/>
            <person name="du Plessis D."/>
            <person name="Fuchs T."/>
            <person name="Gasser K."/>
            <person name="Kramer D."/>
            <person name="Li W."/>
            <person name="Munsamy K."/>
            <person name="Piso A."/>
            <person name="Price J.L."/>
            <person name="Sonnekus B."/>
            <person name="Thomas C."/>
            <person name="van der Nest A."/>
            <person name="van Dijk A."/>
            <person name="van Heerden A."/>
            <person name="van Vuuren N."/>
            <person name="Yilmaz N."/>
            <person name="Duong T.A."/>
            <person name="van der Merwe N.A."/>
            <person name="Wingfield M.J."/>
            <person name="Wingfield B.D."/>
        </authorList>
    </citation>
    <scope>NUCLEOTIDE SEQUENCE [LARGE SCALE GENOMIC DNA]</scope>
    <source>
        <strain evidence="8 9">CMW 18167</strain>
    </source>
</reference>
<keyword evidence="4" id="KW-0804">Transcription</keyword>
<feature type="region of interest" description="Disordered" evidence="6">
    <location>
        <begin position="810"/>
        <end position="830"/>
    </location>
</feature>
<dbReference type="PANTHER" id="PTHR47660:SF2">
    <property type="entry name" value="TRANSCRIPTION FACTOR WITH C2H2 AND ZN(2)-CYS(6) DNA BINDING DOMAIN (EUROFUNG)"/>
    <property type="match status" value="1"/>
</dbReference>
<evidence type="ECO:0000256" key="1">
    <source>
        <dbReference type="ARBA" id="ARBA00022723"/>
    </source>
</evidence>
<keyword evidence="5" id="KW-0539">Nucleus</keyword>
<evidence type="ECO:0000259" key="7">
    <source>
        <dbReference type="Pfam" id="PF04082"/>
    </source>
</evidence>
<evidence type="ECO:0000256" key="5">
    <source>
        <dbReference type="ARBA" id="ARBA00023242"/>
    </source>
</evidence>
<evidence type="ECO:0000256" key="6">
    <source>
        <dbReference type="SAM" id="MobiDB-lite"/>
    </source>
</evidence>
<sequence length="889" mass="98439">MNTAKSQPAQAALYVSRVWRKAVTNLASSSASAPAFKAFRRRRFSVMFAIKNLIGKTSISAIFGQSMTRIKHRSGKDGRSLASDVFVSCIYDISVGRPPREAQAQEQLTQNEFWHGPSLGAASAQEAANQHDSSAAIYDSPSWRLDQDYVAPSRELILSQEPAGLSLPPGQDMDMMPNGSSPDWEVHNPMALLGQHPGRSSLGQATHQWLDGVSLDLEAFDNSMFRASRMDWLGCETDFSDQHTLPPMSAVDHPPAYGTTPPGGAEIASRTMSIINNQLDPTPPETGQPQPGVGSQDKKDKTTWPGILDRGGNELWPFDYASNKGFRKIRLPPLREVLEQTVGHLPAIETSTVKDLIRVLSAPLIPSLNDSPALEALPAVAFLGQLVKIYFAEFHPALPIIHVPTWRIEKCPNALLAAMACIGSTYSTAEGSQEVAALLAEITQRTLFWMGQADSRSFRNPSYIAASCLHQIYALGSGNRRLYELADASRGLLVTGLRELGVLSSDLERSESSKIDYQGLKQMDAEALEQAWNRWRDIEIERRVAWSVFEFDSTLSTLTSKRGAFSISELPTKLPCAESLWDAPSANAWASVVSFSASPPDGIPFYPLLRSIIARKSVSNSVPAWARRICVLVISRLLWDLRELEDASSPDVVGLSSLADSHKATRENLLASMTALSDSLSRPTCTYDVINMNVASLATHFAYMSSSDETMDLVTFIFRNNYAWNHGSSTSQLNKEVSRAREQLRLRFQRNPIATRRSVHHAALIVGISRECTSFTPCETMRVFFSLAFLLAFARFFPFENLPPPPQIDGPSLRLDELPRQHSQPSNSSRCPEVWIEYGGPASLGPVDDICQQRNFQPLKEIAVKTMESLRVWGLAKKFYRILRNFNYD</sequence>
<protein>
    <recommendedName>
        <fullName evidence="7">Xylanolytic transcriptional activator regulatory domain-containing protein</fullName>
    </recommendedName>
</protein>
<dbReference type="PANTHER" id="PTHR47660">
    <property type="entry name" value="TRANSCRIPTION FACTOR WITH C2H2 AND ZN(2)-CYS(6) DNA BINDING DOMAIN (EUROFUNG)-RELATED-RELATED"/>
    <property type="match status" value="1"/>
</dbReference>
<keyword evidence="3" id="KW-0805">Transcription regulation</keyword>
<gene>
    <name evidence="8" type="ORF">Plec18167_008336</name>
</gene>
<keyword evidence="1" id="KW-0479">Metal-binding</keyword>